<name>A0ABY6DYL2_9ACTN</name>
<evidence type="ECO:0000313" key="6">
    <source>
        <dbReference type="Proteomes" id="UP001061298"/>
    </source>
</evidence>
<dbReference type="InterPro" id="IPR008278">
    <property type="entry name" value="4-PPantetheinyl_Trfase_dom"/>
</dbReference>
<keyword evidence="6" id="KW-1185">Reference proteome</keyword>
<keyword evidence="2 5" id="KW-0808">Transferase</keyword>
<sequence>MTIASLPETYRPGPDPTFAPGPRTPLPGLDQALAATGYALVWGRPADWAPEPAAIRRLLGREFGRYERIGSPEHRHRFAASRMLLKHAAAAALGAEPEQLELARRPGGRPYVRGCDQLEVSLSHTGRMLVVAVSQLGLVGVDVEAADRPVLGSPVERDICIAREAEDIGRLPAERRNAALVRLWTLKEAYSKALGFGMRLPFTSFGFEPVGGEGPGRLLRADGVPVEQGGWSFQSHVLDGAYTASAAISRRALGPTRDTQARTMLDGDLAATVLAAAAHRAGPEPARDGAESGPGR</sequence>
<dbReference type="PANTHER" id="PTHR12215">
    <property type="entry name" value="PHOSPHOPANTETHEINE TRANSFERASE"/>
    <property type="match status" value="1"/>
</dbReference>
<dbReference type="GO" id="GO:0016740">
    <property type="term" value="F:transferase activity"/>
    <property type="evidence" value="ECO:0007669"/>
    <property type="project" value="UniProtKB-KW"/>
</dbReference>
<dbReference type="Gene3D" id="3.90.470.20">
    <property type="entry name" value="4'-phosphopantetheinyl transferase domain"/>
    <property type="match status" value="2"/>
</dbReference>
<protein>
    <submittedName>
        <fullName evidence="5">4'-phosphopantetheinyl transferase superfamily protein</fullName>
    </submittedName>
</protein>
<organism evidence="5 6">
    <name type="scientific">Streptomyces cynarae</name>
    <dbReference type="NCBI Taxonomy" id="2981134"/>
    <lineage>
        <taxon>Bacteria</taxon>
        <taxon>Bacillati</taxon>
        <taxon>Actinomycetota</taxon>
        <taxon>Actinomycetes</taxon>
        <taxon>Kitasatosporales</taxon>
        <taxon>Streptomycetaceae</taxon>
        <taxon>Streptomyces</taxon>
    </lineage>
</organism>
<feature type="compositionally biased region" description="Pro residues" evidence="3">
    <location>
        <begin position="13"/>
        <end position="25"/>
    </location>
</feature>
<feature type="domain" description="4'-phosphopantetheinyl transferase" evidence="4">
    <location>
        <begin position="139"/>
        <end position="209"/>
    </location>
</feature>
<dbReference type="RefSeq" id="WP_263229631.1">
    <property type="nucleotide sequence ID" value="NZ_CP106793.1"/>
</dbReference>
<dbReference type="EMBL" id="CP106793">
    <property type="protein sequence ID" value="UXY19495.1"/>
    <property type="molecule type" value="Genomic_DNA"/>
</dbReference>
<dbReference type="SUPFAM" id="SSF56214">
    <property type="entry name" value="4'-phosphopantetheinyl transferase"/>
    <property type="match status" value="2"/>
</dbReference>
<evidence type="ECO:0000256" key="1">
    <source>
        <dbReference type="ARBA" id="ARBA00010990"/>
    </source>
</evidence>
<accession>A0ABY6DYL2</accession>
<evidence type="ECO:0000313" key="5">
    <source>
        <dbReference type="EMBL" id="UXY19495.1"/>
    </source>
</evidence>
<evidence type="ECO:0000256" key="2">
    <source>
        <dbReference type="ARBA" id="ARBA00022679"/>
    </source>
</evidence>
<dbReference type="InterPro" id="IPR050559">
    <property type="entry name" value="P-Pant_transferase_sf"/>
</dbReference>
<reference evidence="5" key="1">
    <citation type="submission" date="2022-10" db="EMBL/GenBank/DDBJ databases">
        <authorList>
            <person name="Mo P."/>
        </authorList>
    </citation>
    <scope>NUCLEOTIDE SEQUENCE</scope>
    <source>
        <strain evidence="5">HUAS 13-4</strain>
    </source>
</reference>
<dbReference type="InterPro" id="IPR037143">
    <property type="entry name" value="4-PPantetheinyl_Trfase_dom_sf"/>
</dbReference>
<gene>
    <name evidence="5" type="ORF">N8I84_12715</name>
</gene>
<feature type="region of interest" description="Disordered" evidence="3">
    <location>
        <begin position="1"/>
        <end position="25"/>
    </location>
</feature>
<proteinExistence type="inferred from homology"/>
<comment type="similarity">
    <text evidence="1">Belongs to the P-Pant transferase superfamily. Gsp/Sfp/HetI/AcpT family.</text>
</comment>
<dbReference type="Proteomes" id="UP001061298">
    <property type="component" value="Chromosome"/>
</dbReference>
<evidence type="ECO:0000259" key="4">
    <source>
        <dbReference type="Pfam" id="PF01648"/>
    </source>
</evidence>
<dbReference type="Pfam" id="PF01648">
    <property type="entry name" value="ACPS"/>
    <property type="match status" value="1"/>
</dbReference>
<evidence type="ECO:0000256" key="3">
    <source>
        <dbReference type="SAM" id="MobiDB-lite"/>
    </source>
</evidence>
<dbReference type="PANTHER" id="PTHR12215:SF10">
    <property type="entry name" value="L-AMINOADIPATE-SEMIALDEHYDE DEHYDROGENASE-PHOSPHOPANTETHEINYL TRANSFERASE"/>
    <property type="match status" value="1"/>
</dbReference>